<dbReference type="InterPro" id="IPR005467">
    <property type="entry name" value="His_kinase_dom"/>
</dbReference>
<sequence length="744" mass="81447">MKVDSVKLGLMPPLTGLVSLYGIEIVRAAQMACDEVNEQGGVLGRPLELVVEDDGSLPESAVAAAEKLVGQHACVAIIGNLLSNSRIAVAYRVAEPNRVPMLNFSFHEGSIQSPYFFHFAALPNQQIDRMIPYMHQQYGPRMFFAGNNYEWPRGSIAAAKEALAKSGGTVLGEEYLDLGVSAEAIERLLDSIEAAAPDVFVPYFAGADQINLLTRFSERGFKSKIAVVMGHYDEMLASKLPPEVREGFYSSNSYFMSVASDANRAILERLAQMPDVDGIWPHGNGTLTNFSEGAYVCVKAFATAANAAGSTSPEALVGALKTVRVTAPQGKVVMEPETQHASVNCYLTRCNREGVFDIVQAFKEQPPVIPERYRHQKIKSHATLEDDIRLQARMLEQMYGGVLLIDSGSQTVIYANAGAEKMFGYKSGELLNRPWQQLSPLDSNANANASRLEDVAASILRHGAWEGELRLQQLNGAELYCMVSCTTFTHPVQGEVWLVVYTDITERKRVERIKDEFIATVSHELRTPLTSIHGVLGILSAGKLGQLSEKAQQMIGVAHKNSERLNHLINDLLDMEKIAAGQMHFDMQSQQLLPIVRQALDQYRPYGVKRQVSLVLEKADEQAMVRVDSQRLMQVLANLLSNAMKFSPQGGKVIVAVGSDGARGQVSVQDQGPGIPAKFHDRIFQKFAQADSSDTRQQGGTGLGLAISRELIERMGGSIGFDSTEGAGATFWFELPLLTDKDIP</sequence>
<evidence type="ECO:0000256" key="7">
    <source>
        <dbReference type="ARBA" id="ARBA00022777"/>
    </source>
</evidence>
<dbReference type="InterPro" id="IPR004358">
    <property type="entry name" value="Sig_transdc_His_kin-like_C"/>
</dbReference>
<accession>A0ABT9GNH9</accession>
<evidence type="ECO:0000313" key="11">
    <source>
        <dbReference type="EMBL" id="MDP4528509.1"/>
    </source>
</evidence>
<dbReference type="Pfam" id="PF13426">
    <property type="entry name" value="PAS_9"/>
    <property type="match status" value="1"/>
</dbReference>
<dbReference type="CDD" id="cd00130">
    <property type="entry name" value="PAS"/>
    <property type="match status" value="1"/>
</dbReference>
<dbReference type="Gene3D" id="3.30.450.20">
    <property type="entry name" value="PAS domain"/>
    <property type="match status" value="1"/>
</dbReference>
<dbReference type="InterPro" id="IPR028081">
    <property type="entry name" value="Leu-bd"/>
</dbReference>
<dbReference type="RefSeq" id="WP_305944644.1">
    <property type="nucleotide sequence ID" value="NZ_JAUZVY010000002.1"/>
</dbReference>
<keyword evidence="5" id="KW-0808">Transferase</keyword>
<dbReference type="Proteomes" id="UP001236258">
    <property type="component" value="Unassembled WGS sequence"/>
</dbReference>
<evidence type="ECO:0000313" key="12">
    <source>
        <dbReference type="Proteomes" id="UP001236258"/>
    </source>
</evidence>
<evidence type="ECO:0000259" key="9">
    <source>
        <dbReference type="PROSITE" id="PS50109"/>
    </source>
</evidence>
<dbReference type="CDD" id="cd00082">
    <property type="entry name" value="HisKA"/>
    <property type="match status" value="1"/>
</dbReference>
<keyword evidence="4" id="KW-0597">Phosphoprotein</keyword>
<dbReference type="CDD" id="cd16922">
    <property type="entry name" value="HATPase_EvgS-ArcB-TorS-like"/>
    <property type="match status" value="1"/>
</dbReference>
<dbReference type="PANTHER" id="PTHR43711:SF1">
    <property type="entry name" value="HISTIDINE KINASE 1"/>
    <property type="match status" value="1"/>
</dbReference>
<feature type="domain" description="PAS" evidence="10">
    <location>
        <begin position="387"/>
        <end position="433"/>
    </location>
</feature>
<dbReference type="PRINTS" id="PR00344">
    <property type="entry name" value="BCTRLSENSOR"/>
</dbReference>
<evidence type="ECO:0000256" key="4">
    <source>
        <dbReference type="ARBA" id="ARBA00022553"/>
    </source>
</evidence>
<keyword evidence="12" id="KW-1185">Reference proteome</keyword>
<dbReference type="InterPro" id="IPR036097">
    <property type="entry name" value="HisK_dim/P_sf"/>
</dbReference>
<dbReference type="InterPro" id="IPR003661">
    <property type="entry name" value="HisK_dim/P_dom"/>
</dbReference>
<dbReference type="Pfam" id="PF13458">
    <property type="entry name" value="Peripla_BP_6"/>
    <property type="match status" value="1"/>
</dbReference>
<comment type="caution">
    <text evidence="11">The sequence shown here is derived from an EMBL/GenBank/DDBJ whole genome shotgun (WGS) entry which is preliminary data.</text>
</comment>
<dbReference type="Gene3D" id="3.30.565.10">
    <property type="entry name" value="Histidine kinase-like ATPase, C-terminal domain"/>
    <property type="match status" value="1"/>
</dbReference>
<dbReference type="SMART" id="SM00387">
    <property type="entry name" value="HATPase_c"/>
    <property type="match status" value="1"/>
</dbReference>
<keyword evidence="8" id="KW-0902">Two-component regulatory system</keyword>
<reference evidence="11 12" key="1">
    <citation type="submission" date="2023-08" db="EMBL/GenBank/DDBJ databases">
        <authorList>
            <person name="Joshi A."/>
            <person name="Thite S."/>
        </authorList>
    </citation>
    <scope>NUCLEOTIDE SEQUENCE [LARGE SCALE GENOMIC DNA]</scope>
    <source>
        <strain evidence="11 12">1E1</strain>
    </source>
</reference>
<proteinExistence type="inferred from homology"/>
<evidence type="ECO:0000256" key="8">
    <source>
        <dbReference type="ARBA" id="ARBA00023012"/>
    </source>
</evidence>
<dbReference type="SUPFAM" id="SSF47384">
    <property type="entry name" value="Homodimeric domain of signal transducing histidine kinase"/>
    <property type="match status" value="1"/>
</dbReference>
<organism evidence="11 12">
    <name type="scientific">Alkalimonas delamerensis</name>
    <dbReference type="NCBI Taxonomy" id="265981"/>
    <lineage>
        <taxon>Bacteria</taxon>
        <taxon>Pseudomonadati</taxon>
        <taxon>Pseudomonadota</taxon>
        <taxon>Gammaproteobacteria</taxon>
        <taxon>Alkalimonas</taxon>
    </lineage>
</organism>
<dbReference type="PROSITE" id="PS50109">
    <property type="entry name" value="HIS_KIN"/>
    <property type="match status" value="1"/>
</dbReference>
<dbReference type="Pfam" id="PF00512">
    <property type="entry name" value="HisKA"/>
    <property type="match status" value="1"/>
</dbReference>
<comment type="similarity">
    <text evidence="2">Belongs to the leucine-binding protein family.</text>
</comment>
<dbReference type="InterPro" id="IPR028082">
    <property type="entry name" value="Peripla_BP_I"/>
</dbReference>
<keyword evidence="7" id="KW-0418">Kinase</keyword>
<dbReference type="SMART" id="SM00091">
    <property type="entry name" value="PAS"/>
    <property type="match status" value="2"/>
</dbReference>
<feature type="domain" description="Histidine kinase" evidence="9">
    <location>
        <begin position="520"/>
        <end position="739"/>
    </location>
</feature>
<evidence type="ECO:0000256" key="3">
    <source>
        <dbReference type="ARBA" id="ARBA00012438"/>
    </source>
</evidence>
<dbReference type="InterPro" id="IPR036890">
    <property type="entry name" value="HATPase_C_sf"/>
</dbReference>
<protein>
    <recommendedName>
        <fullName evidence="3">histidine kinase</fullName>
        <ecNumber evidence="3">2.7.13.3</ecNumber>
    </recommendedName>
</protein>
<dbReference type="SUPFAM" id="SSF55785">
    <property type="entry name" value="PYP-like sensor domain (PAS domain)"/>
    <property type="match status" value="1"/>
</dbReference>
<dbReference type="InterPro" id="IPR000014">
    <property type="entry name" value="PAS"/>
</dbReference>
<evidence type="ECO:0000256" key="5">
    <source>
        <dbReference type="ARBA" id="ARBA00022679"/>
    </source>
</evidence>
<dbReference type="InterPro" id="IPR003594">
    <property type="entry name" value="HATPase_dom"/>
</dbReference>
<dbReference type="SMART" id="SM00388">
    <property type="entry name" value="HisKA"/>
    <property type="match status" value="1"/>
</dbReference>
<dbReference type="InterPro" id="IPR050736">
    <property type="entry name" value="Sensor_HK_Regulatory"/>
</dbReference>
<dbReference type="PANTHER" id="PTHR43711">
    <property type="entry name" value="TWO-COMPONENT HISTIDINE KINASE"/>
    <property type="match status" value="1"/>
</dbReference>
<dbReference type="Gene3D" id="3.40.50.2300">
    <property type="match status" value="2"/>
</dbReference>
<gene>
    <name evidence="11" type="ORF">Q3O59_05625</name>
</gene>
<dbReference type="EC" id="2.7.13.3" evidence="3"/>
<dbReference type="SUPFAM" id="SSF53822">
    <property type="entry name" value="Periplasmic binding protein-like I"/>
    <property type="match status" value="1"/>
</dbReference>
<dbReference type="SUPFAM" id="SSF55874">
    <property type="entry name" value="ATPase domain of HSP90 chaperone/DNA topoisomerase II/histidine kinase"/>
    <property type="match status" value="1"/>
</dbReference>
<evidence type="ECO:0000256" key="1">
    <source>
        <dbReference type="ARBA" id="ARBA00000085"/>
    </source>
</evidence>
<dbReference type="CDD" id="cd06331">
    <property type="entry name" value="PBP1_AmiC-like"/>
    <property type="match status" value="1"/>
</dbReference>
<evidence type="ECO:0000259" key="10">
    <source>
        <dbReference type="PROSITE" id="PS50112"/>
    </source>
</evidence>
<dbReference type="InterPro" id="IPR035965">
    <property type="entry name" value="PAS-like_dom_sf"/>
</dbReference>
<keyword evidence="6" id="KW-0732">Signal</keyword>
<dbReference type="EMBL" id="JAUZVY010000002">
    <property type="protein sequence ID" value="MDP4528509.1"/>
    <property type="molecule type" value="Genomic_DNA"/>
</dbReference>
<evidence type="ECO:0000256" key="6">
    <source>
        <dbReference type="ARBA" id="ARBA00022729"/>
    </source>
</evidence>
<dbReference type="PROSITE" id="PS50112">
    <property type="entry name" value="PAS"/>
    <property type="match status" value="1"/>
</dbReference>
<evidence type="ECO:0000256" key="2">
    <source>
        <dbReference type="ARBA" id="ARBA00010062"/>
    </source>
</evidence>
<dbReference type="Gene3D" id="1.10.287.130">
    <property type="match status" value="1"/>
</dbReference>
<dbReference type="Pfam" id="PF02518">
    <property type="entry name" value="HATPase_c"/>
    <property type="match status" value="1"/>
</dbReference>
<name>A0ABT9GNH9_9GAMM</name>
<dbReference type="NCBIfam" id="TIGR00229">
    <property type="entry name" value="sensory_box"/>
    <property type="match status" value="1"/>
</dbReference>
<comment type="catalytic activity">
    <reaction evidence="1">
        <text>ATP + protein L-histidine = ADP + protein N-phospho-L-histidine.</text>
        <dbReference type="EC" id="2.7.13.3"/>
    </reaction>
</comment>